<dbReference type="InterPro" id="IPR019774">
    <property type="entry name" value="Aromatic-AA_hydroxylase_C"/>
</dbReference>
<dbReference type="InterPro" id="IPR005963">
    <property type="entry name" value="Trp_5_mOase"/>
</dbReference>
<comment type="caution">
    <text evidence="10">The sequence shown here is derived from an EMBL/GenBank/DDBJ whole genome shotgun (WGS) entry which is preliminary data.</text>
</comment>
<evidence type="ECO:0000259" key="9">
    <source>
        <dbReference type="PROSITE" id="PS51410"/>
    </source>
</evidence>
<feature type="domain" description="Biopterin-dependent aromatic amino acid hydroxylase family profile" evidence="9">
    <location>
        <begin position="128"/>
        <end position="474"/>
    </location>
</feature>
<dbReference type="FunFam" id="1.10.800.10:FF:000004">
    <property type="entry name" value="Tyrosine 3-monooxygenase"/>
    <property type="match status" value="1"/>
</dbReference>
<evidence type="ECO:0000256" key="4">
    <source>
        <dbReference type="ARBA" id="ARBA00023002"/>
    </source>
</evidence>
<dbReference type="EMBL" id="JALJAT010000001">
    <property type="protein sequence ID" value="KAK4476055.1"/>
    <property type="molecule type" value="Genomic_DNA"/>
</dbReference>
<dbReference type="NCBIfam" id="TIGR01270">
    <property type="entry name" value="Trp_5_monoox"/>
    <property type="match status" value="1"/>
</dbReference>
<dbReference type="InterPro" id="IPR036329">
    <property type="entry name" value="Aro-AA_hydroxylase_C_sf"/>
</dbReference>
<dbReference type="SUPFAM" id="SSF55021">
    <property type="entry name" value="ACT-like"/>
    <property type="match status" value="1"/>
</dbReference>
<dbReference type="GO" id="GO:0042427">
    <property type="term" value="P:serotonin biosynthetic process"/>
    <property type="evidence" value="ECO:0007669"/>
    <property type="project" value="InterPro"/>
</dbReference>
<protein>
    <recommendedName>
        <fullName evidence="9">Biopterin-dependent aromatic amino acid hydroxylase family profile domain-containing protein</fullName>
    </recommendedName>
</protein>
<dbReference type="InterPro" id="IPR018301">
    <property type="entry name" value="ArAA_hydroxylase_Fe/CU_BS"/>
</dbReference>
<name>A0AAE1ZLF7_SCHME</name>
<dbReference type="InterPro" id="IPR019773">
    <property type="entry name" value="Tyrosine_3-monooxygenase-like"/>
</dbReference>
<comment type="cofactor">
    <cofactor evidence="1 8">
        <name>Fe(2+)</name>
        <dbReference type="ChEBI" id="CHEBI:29033"/>
    </cofactor>
</comment>
<reference evidence="10" key="2">
    <citation type="journal article" date="2023" name="Infect Dis Poverty">
        <title>Chromosome-scale genome of the human blood fluke Schistosoma mekongi and its implications for public health.</title>
        <authorList>
            <person name="Zhou M."/>
            <person name="Xu L."/>
            <person name="Xu D."/>
            <person name="Chen W."/>
            <person name="Khan J."/>
            <person name="Hu Y."/>
            <person name="Huang H."/>
            <person name="Wei H."/>
            <person name="Zhang Y."/>
            <person name="Chusongsang P."/>
            <person name="Tanasarnprasert K."/>
            <person name="Hu X."/>
            <person name="Limpanont Y."/>
            <person name="Lv Z."/>
        </authorList>
    </citation>
    <scope>NUCLEOTIDE SEQUENCE</scope>
    <source>
        <strain evidence="10">LV_2022a</strain>
    </source>
</reference>
<dbReference type="PANTHER" id="PTHR11473:SF16">
    <property type="entry name" value="TRYPTOPHAN 5-HYDROXYLASE 2"/>
    <property type="match status" value="1"/>
</dbReference>
<dbReference type="Gene3D" id="1.10.800.10">
    <property type="entry name" value="Aromatic amino acid hydroxylase"/>
    <property type="match status" value="1"/>
</dbReference>
<dbReference type="InterPro" id="IPR001273">
    <property type="entry name" value="ArAA_hydroxylase"/>
</dbReference>
<sequence length="497" mass="57666">MSEEFVSPKQQNEIETLMDEACYHFCFAQTNQSLQKITFIISLVNNMNDMRSLINIFTDRGINIRHIESRIKKSNVEKDIKSLQFQPLELLIYVKFPFKEYEKLSEELKSFSSYHIVHSTLDSLVSHSVKSKNLTLKGGVPWFPRHISDLDEVSHHVLMYGKELDADHPGFKDEEYRRRRMMFADIAFNYKWGQQIPFIDYTETEKMTWGCVYRELTRLYKTTACREFQKNLALLQDEAGYNEFDLPQLQVVSDFLKAKTGFCLRPVAGYLSARDFLSGLAFRVFYCTQYIRHQADPFYTPEPDCCHELLGHVPMLADPKFARFSQEIGLASLGTSDDEIKKLATCYFFTIEFGLCRQENQLKAYGAGLLSSVAELQYALSDKAVIKPFIPMEVINEECLVTTFQNGYFETSSFEDATHKMREFVRTIRRPFDVRYNPYTQSIEIIESPGSVAKLIQDLQFELTTVSESLLKMSKEVTNQKFTTEEFVAENQPDDLT</sequence>
<proteinExistence type="inferred from homology"/>
<dbReference type="Proteomes" id="UP001292079">
    <property type="component" value="Unassembled WGS sequence"/>
</dbReference>
<feature type="binding site" evidence="7">
    <location>
        <position position="307"/>
    </location>
    <ligand>
        <name>Fe cation</name>
        <dbReference type="ChEBI" id="CHEBI:24875"/>
    </ligand>
</feature>
<dbReference type="GO" id="GO:0043005">
    <property type="term" value="C:neuron projection"/>
    <property type="evidence" value="ECO:0007669"/>
    <property type="project" value="TreeGrafter"/>
</dbReference>
<keyword evidence="3 7" id="KW-0479">Metal-binding</keyword>
<reference evidence="10" key="1">
    <citation type="submission" date="2022-04" db="EMBL/GenBank/DDBJ databases">
        <authorList>
            <person name="Xu L."/>
            <person name="Lv Z."/>
        </authorList>
    </citation>
    <scope>NUCLEOTIDE SEQUENCE</scope>
    <source>
        <strain evidence="10">LV_2022a</strain>
    </source>
</reference>
<dbReference type="PROSITE" id="PS51410">
    <property type="entry name" value="BH4_AAA_HYDROXYL_2"/>
    <property type="match status" value="1"/>
</dbReference>
<dbReference type="InterPro" id="IPR045865">
    <property type="entry name" value="ACT-like_dom_sf"/>
</dbReference>
<gene>
    <name evidence="10" type="ORF">MN116_001283</name>
</gene>
<feature type="binding site" evidence="7">
    <location>
        <position position="352"/>
    </location>
    <ligand>
        <name>Fe cation</name>
        <dbReference type="ChEBI" id="CHEBI:24875"/>
    </ligand>
</feature>
<dbReference type="GO" id="GO:0009072">
    <property type="term" value="P:aromatic amino acid metabolic process"/>
    <property type="evidence" value="ECO:0007669"/>
    <property type="project" value="InterPro"/>
</dbReference>
<evidence type="ECO:0000256" key="1">
    <source>
        <dbReference type="ARBA" id="ARBA00001954"/>
    </source>
</evidence>
<evidence type="ECO:0000256" key="3">
    <source>
        <dbReference type="ARBA" id="ARBA00022723"/>
    </source>
</evidence>
<dbReference type="PIRSF" id="PIRSF000336">
    <property type="entry name" value="TH"/>
    <property type="match status" value="1"/>
</dbReference>
<dbReference type="PRINTS" id="PR00372">
    <property type="entry name" value="FYWHYDRXLASE"/>
</dbReference>
<evidence type="ECO:0000313" key="11">
    <source>
        <dbReference type="Proteomes" id="UP001292079"/>
    </source>
</evidence>
<dbReference type="PROSITE" id="PS00367">
    <property type="entry name" value="BH4_AAA_HYDROXYL_1"/>
    <property type="match status" value="1"/>
</dbReference>
<evidence type="ECO:0000256" key="7">
    <source>
        <dbReference type="PIRSR" id="PIRSR000336-1"/>
    </source>
</evidence>
<dbReference type="Pfam" id="PF00351">
    <property type="entry name" value="Biopterin_H"/>
    <property type="match status" value="1"/>
</dbReference>
<dbReference type="InterPro" id="IPR036951">
    <property type="entry name" value="ArAA_hydroxylase_sf"/>
</dbReference>
<keyword evidence="11" id="KW-1185">Reference proteome</keyword>
<evidence type="ECO:0000256" key="2">
    <source>
        <dbReference type="ARBA" id="ARBA00009712"/>
    </source>
</evidence>
<evidence type="ECO:0000313" key="10">
    <source>
        <dbReference type="EMBL" id="KAK4476055.1"/>
    </source>
</evidence>
<dbReference type="PANTHER" id="PTHR11473">
    <property type="entry name" value="AROMATIC AMINO ACID HYDROXYLASE"/>
    <property type="match status" value="1"/>
</dbReference>
<comment type="similarity">
    <text evidence="2">Belongs to the biopterin-dependent aromatic amino acid hydroxylase family.</text>
</comment>
<dbReference type="GO" id="GO:0004510">
    <property type="term" value="F:tryptophan 5-monooxygenase activity"/>
    <property type="evidence" value="ECO:0007669"/>
    <property type="project" value="InterPro"/>
</dbReference>
<keyword evidence="4" id="KW-0560">Oxidoreductase</keyword>
<evidence type="ECO:0000256" key="8">
    <source>
        <dbReference type="PIRSR" id="PIRSR601273-2"/>
    </source>
</evidence>
<accession>A0AAE1ZLF7</accession>
<dbReference type="AlphaFoldDB" id="A0AAE1ZLF7"/>
<evidence type="ECO:0000256" key="5">
    <source>
        <dbReference type="ARBA" id="ARBA00023004"/>
    </source>
</evidence>
<organism evidence="10 11">
    <name type="scientific">Schistosoma mekongi</name>
    <name type="common">Parasitic worm</name>
    <dbReference type="NCBI Taxonomy" id="38744"/>
    <lineage>
        <taxon>Eukaryota</taxon>
        <taxon>Metazoa</taxon>
        <taxon>Spiralia</taxon>
        <taxon>Lophotrochozoa</taxon>
        <taxon>Platyhelminthes</taxon>
        <taxon>Trematoda</taxon>
        <taxon>Digenea</taxon>
        <taxon>Strigeidida</taxon>
        <taxon>Schistosomatoidea</taxon>
        <taxon>Schistosomatidae</taxon>
        <taxon>Schistosoma</taxon>
    </lineage>
</organism>
<evidence type="ECO:0000256" key="6">
    <source>
        <dbReference type="ARBA" id="ARBA00023033"/>
    </source>
</evidence>
<feature type="binding site" evidence="7">
    <location>
        <position position="312"/>
    </location>
    <ligand>
        <name>Fe cation</name>
        <dbReference type="ChEBI" id="CHEBI:24875"/>
    </ligand>
</feature>
<keyword evidence="6" id="KW-0503">Monooxygenase</keyword>
<dbReference type="SUPFAM" id="SSF56534">
    <property type="entry name" value="Aromatic aminoacid monoxygenases, catalytic and oligomerization domains"/>
    <property type="match status" value="1"/>
</dbReference>
<dbReference type="GO" id="GO:0005506">
    <property type="term" value="F:iron ion binding"/>
    <property type="evidence" value="ECO:0007669"/>
    <property type="project" value="InterPro"/>
</dbReference>
<keyword evidence="5 7" id="KW-0408">Iron</keyword>